<dbReference type="CDD" id="cd11032">
    <property type="entry name" value="P450_EryK-like"/>
    <property type="match status" value="1"/>
</dbReference>
<dbReference type="Pfam" id="PF00067">
    <property type="entry name" value="p450"/>
    <property type="match status" value="1"/>
</dbReference>
<organism evidence="8 9">
    <name type="scientific">Streptomyces armeniacus</name>
    <dbReference type="NCBI Taxonomy" id="83291"/>
    <lineage>
        <taxon>Bacteria</taxon>
        <taxon>Bacillati</taxon>
        <taxon>Actinomycetota</taxon>
        <taxon>Actinomycetes</taxon>
        <taxon>Kitasatosporales</taxon>
        <taxon>Streptomycetaceae</taxon>
        <taxon>Streptomyces</taxon>
    </lineage>
</organism>
<dbReference type="PROSITE" id="PS00086">
    <property type="entry name" value="CYTOCHROME_P450"/>
    <property type="match status" value="1"/>
</dbReference>
<keyword evidence="4 7" id="KW-0560">Oxidoreductase</keyword>
<dbReference type="InterPro" id="IPR002397">
    <property type="entry name" value="Cyt_P450_B"/>
</dbReference>
<keyword evidence="6 7" id="KW-0503">Monooxygenase</keyword>
<dbReference type="GO" id="GO:0016705">
    <property type="term" value="F:oxidoreductase activity, acting on paired donors, with incorporation or reduction of molecular oxygen"/>
    <property type="evidence" value="ECO:0007669"/>
    <property type="project" value="InterPro"/>
</dbReference>
<evidence type="ECO:0000313" key="9">
    <source>
        <dbReference type="Proteomes" id="UP000254425"/>
    </source>
</evidence>
<dbReference type="GO" id="GO:0005506">
    <property type="term" value="F:iron ion binding"/>
    <property type="evidence" value="ECO:0007669"/>
    <property type="project" value="InterPro"/>
</dbReference>
<accession>A0A345Y1J0</accession>
<dbReference type="InterPro" id="IPR001128">
    <property type="entry name" value="Cyt_P450"/>
</dbReference>
<gene>
    <name evidence="8" type="ORF">DVA86_29640</name>
</gene>
<evidence type="ECO:0000256" key="5">
    <source>
        <dbReference type="ARBA" id="ARBA00023004"/>
    </source>
</evidence>
<dbReference type="PRINTS" id="PR00359">
    <property type="entry name" value="BP450"/>
</dbReference>
<dbReference type="KEGG" id="sarm:DVA86_29640"/>
<evidence type="ECO:0000313" key="8">
    <source>
        <dbReference type="EMBL" id="AXK37756.1"/>
    </source>
</evidence>
<dbReference type="GO" id="GO:0004497">
    <property type="term" value="F:monooxygenase activity"/>
    <property type="evidence" value="ECO:0007669"/>
    <property type="project" value="UniProtKB-KW"/>
</dbReference>
<evidence type="ECO:0000256" key="7">
    <source>
        <dbReference type="RuleBase" id="RU000461"/>
    </source>
</evidence>
<dbReference type="EMBL" id="CP031320">
    <property type="protein sequence ID" value="AXK37756.1"/>
    <property type="molecule type" value="Genomic_DNA"/>
</dbReference>
<dbReference type="GO" id="GO:0020037">
    <property type="term" value="F:heme binding"/>
    <property type="evidence" value="ECO:0007669"/>
    <property type="project" value="InterPro"/>
</dbReference>
<keyword evidence="5 7" id="KW-0408">Iron</keyword>
<dbReference type="FunFam" id="1.10.630.10:FF:000018">
    <property type="entry name" value="Cytochrome P450 monooxygenase"/>
    <property type="match status" value="1"/>
</dbReference>
<dbReference type="SUPFAM" id="SSF48264">
    <property type="entry name" value="Cytochrome P450"/>
    <property type="match status" value="1"/>
</dbReference>
<keyword evidence="9" id="KW-1185">Reference proteome</keyword>
<dbReference type="AlphaFoldDB" id="A0A345Y1J0"/>
<dbReference type="Gene3D" id="1.10.630.10">
    <property type="entry name" value="Cytochrome P450"/>
    <property type="match status" value="1"/>
</dbReference>
<evidence type="ECO:0000256" key="6">
    <source>
        <dbReference type="ARBA" id="ARBA00023033"/>
    </source>
</evidence>
<proteinExistence type="inferred from homology"/>
<comment type="similarity">
    <text evidence="1 7">Belongs to the cytochrome P450 family.</text>
</comment>
<name>A0A345Y1J0_9ACTN</name>
<evidence type="ECO:0000256" key="2">
    <source>
        <dbReference type="ARBA" id="ARBA00022617"/>
    </source>
</evidence>
<dbReference type="Proteomes" id="UP000254425">
    <property type="component" value="Chromosome"/>
</dbReference>
<dbReference type="PANTHER" id="PTHR46696:SF3">
    <property type="entry name" value="PULCHERRIMINIC ACID SYNTHASE"/>
    <property type="match status" value="1"/>
</dbReference>
<dbReference type="InterPro" id="IPR017972">
    <property type="entry name" value="Cyt_P450_CS"/>
</dbReference>
<dbReference type="InterPro" id="IPR036396">
    <property type="entry name" value="Cyt_P450_sf"/>
</dbReference>
<evidence type="ECO:0000256" key="1">
    <source>
        <dbReference type="ARBA" id="ARBA00010617"/>
    </source>
</evidence>
<evidence type="ECO:0000256" key="4">
    <source>
        <dbReference type="ARBA" id="ARBA00023002"/>
    </source>
</evidence>
<keyword evidence="3 7" id="KW-0479">Metal-binding</keyword>
<reference evidence="8 9" key="1">
    <citation type="submission" date="2018-07" db="EMBL/GenBank/DDBJ databases">
        <title>Draft genome of the type strain Streptomyces armeniacus ATCC 15676.</title>
        <authorList>
            <person name="Labana P."/>
            <person name="Gosse J.T."/>
            <person name="Boddy C.N."/>
        </authorList>
    </citation>
    <scope>NUCLEOTIDE SEQUENCE [LARGE SCALE GENOMIC DNA]</scope>
    <source>
        <strain evidence="8 9">ATCC 15676</strain>
    </source>
</reference>
<dbReference type="PANTHER" id="PTHR46696">
    <property type="entry name" value="P450, PUTATIVE (EUROFUNG)-RELATED"/>
    <property type="match status" value="1"/>
</dbReference>
<protein>
    <submittedName>
        <fullName evidence="8">Cytochrome P450</fullName>
    </submittedName>
</protein>
<keyword evidence="2 7" id="KW-0349">Heme</keyword>
<evidence type="ECO:0000256" key="3">
    <source>
        <dbReference type="ARBA" id="ARBA00022723"/>
    </source>
</evidence>
<sequence>MRREAPVWHAPNGHVHLFRHEDIMRVVTDPAVFSSDLVSKGSGGKQKPSGGQLLMLDPPDHGKLRRLVSKAFTAKMVAALEPRITEITEELLDAVAGADSFEMNDALANPLPVTVISMMLGVPGSDRDQFQQWANNLLAVDPEDPESVAGLSSTAEALGAYLQGFVDARRAEPQDDLISQLCAAEVDGEQLNDMEVINFSALLLLAGHITTSVLLGNLLMCLDERPELFKELREDRKLITPCIEETLRMRSPFTKVERVAMRDVEISGVQVASGSQLHLWLLSANRDDEVFDDPDTYDPDRHNAKQVAFGHGIHYCIGAPIARLEARIVLDLLLDRYTDVRVDRSEPVSFHGSNIFGARRLPLKVSRA</sequence>